<comment type="caution">
    <text evidence="1">The sequence shown here is derived from an EMBL/GenBank/DDBJ whole genome shotgun (WGS) entry which is preliminary data.</text>
</comment>
<dbReference type="EMBL" id="JAAGMP010000548">
    <property type="protein sequence ID" value="NEC18851.1"/>
    <property type="molecule type" value="Genomic_DNA"/>
</dbReference>
<reference evidence="1 2" key="1">
    <citation type="submission" date="2020-01" db="EMBL/GenBank/DDBJ databases">
        <title>Insect and environment-associated Actinomycetes.</title>
        <authorList>
            <person name="Currrie C."/>
            <person name="Chevrette M."/>
            <person name="Carlson C."/>
            <person name="Stubbendieck R."/>
            <person name="Wendt-Pienkowski E."/>
        </authorList>
    </citation>
    <scope>NUCLEOTIDE SEQUENCE [LARGE SCALE GENOMIC DNA]</scope>
    <source>
        <strain evidence="1 2">SID7590</strain>
    </source>
</reference>
<evidence type="ECO:0000313" key="2">
    <source>
        <dbReference type="Proteomes" id="UP000469670"/>
    </source>
</evidence>
<accession>A0A7K3RUE4</accession>
<dbReference type="RefSeq" id="WP_164201824.1">
    <property type="nucleotide sequence ID" value="NZ_JAAGMP010000548.1"/>
</dbReference>
<gene>
    <name evidence="1" type="ORF">G3I50_11375</name>
</gene>
<dbReference type="Proteomes" id="UP000469670">
    <property type="component" value="Unassembled WGS sequence"/>
</dbReference>
<sequence length="299" mass="30957">MSAADVVEGVTGTTDLIRPVPIAKTAGREVFSTTEGDVTVNVPSSADGEVEAVAANGEAVRIGLAGARPVPGIRSDAGTVAYPDVKDSTDLAVQPTADGGVRTLVTLKDASAPSEYRFPLELGKDSALVDDGAGGYLITQGTEDRKLVVGTVDAPWATDAAGRSVPTDYRLEGGTLVQTVTPSSETTFPVVADPKLTYGVGIYFNATGAEWKSYAIAAGSVGYFANVVGCGFTDKVPHAALKRAAQLICSVIGYKTLKDYGAFLKKVVKDKKLSAGTCYQTRLTPKNGKLTKVSAGNCK</sequence>
<proteinExistence type="predicted"/>
<protein>
    <submittedName>
        <fullName evidence="1">Uncharacterized protein</fullName>
    </submittedName>
</protein>
<evidence type="ECO:0000313" key="1">
    <source>
        <dbReference type="EMBL" id="NEC18851.1"/>
    </source>
</evidence>
<organism evidence="1 2">
    <name type="scientific">Streptomyces parvus</name>
    <dbReference type="NCBI Taxonomy" id="66428"/>
    <lineage>
        <taxon>Bacteria</taxon>
        <taxon>Bacillati</taxon>
        <taxon>Actinomycetota</taxon>
        <taxon>Actinomycetes</taxon>
        <taxon>Kitasatosporales</taxon>
        <taxon>Streptomycetaceae</taxon>
        <taxon>Streptomyces</taxon>
    </lineage>
</organism>
<name>A0A7K3RUE4_9ACTN</name>
<dbReference type="AlphaFoldDB" id="A0A7K3RUE4"/>